<dbReference type="PANTHER" id="PTHR21277:SF5">
    <property type="entry name" value="TRANSCRIPTIONAL ADAPTER 1"/>
    <property type="match status" value="1"/>
</dbReference>
<dbReference type="PANTHER" id="PTHR21277">
    <property type="entry name" value="TRANSCRIPTIONAL ADAPTER 1"/>
    <property type="match status" value="1"/>
</dbReference>
<evidence type="ECO:0000256" key="2">
    <source>
        <dbReference type="ARBA" id="ARBA00010314"/>
    </source>
</evidence>
<evidence type="ECO:0000256" key="1">
    <source>
        <dbReference type="ARBA" id="ARBA00004123"/>
    </source>
</evidence>
<keyword evidence="4" id="KW-0804">Transcription</keyword>
<protein>
    <submittedName>
        <fullName evidence="7">Transcriptional adapter 1-like</fullName>
    </submittedName>
</protein>
<gene>
    <name evidence="7" type="primary">LOC108564341</name>
</gene>
<evidence type="ECO:0000313" key="6">
    <source>
        <dbReference type="Proteomes" id="UP000695000"/>
    </source>
</evidence>
<dbReference type="RefSeq" id="XP_017778841.1">
    <property type="nucleotide sequence ID" value="XM_017923352.1"/>
</dbReference>
<keyword evidence="3" id="KW-0805">Transcription regulation</keyword>
<accession>A0ABM1MW91</accession>
<evidence type="ECO:0000256" key="3">
    <source>
        <dbReference type="ARBA" id="ARBA00023015"/>
    </source>
</evidence>
<dbReference type="InterPro" id="IPR024738">
    <property type="entry name" value="Hfi1/Tada1"/>
</dbReference>
<evidence type="ECO:0000256" key="4">
    <source>
        <dbReference type="ARBA" id="ARBA00023163"/>
    </source>
</evidence>
<evidence type="ECO:0000256" key="5">
    <source>
        <dbReference type="ARBA" id="ARBA00023242"/>
    </source>
</evidence>
<proteinExistence type="inferred from homology"/>
<comment type="similarity">
    <text evidence="2">Belongs to the TADA1 family.</text>
</comment>
<dbReference type="GeneID" id="108564341"/>
<comment type="subcellular location">
    <subcellularLocation>
        <location evidence="1">Nucleus</location>
    </subcellularLocation>
</comment>
<keyword evidence="6" id="KW-1185">Reference proteome</keyword>
<reference evidence="7" key="1">
    <citation type="submission" date="2025-08" db="UniProtKB">
        <authorList>
            <consortium name="RefSeq"/>
        </authorList>
    </citation>
    <scope>IDENTIFICATION</scope>
    <source>
        <tissue evidence="7">Whole Larva</tissue>
    </source>
</reference>
<sequence>MSDLQEARKNLEAVLGEDLLKQYFILLKKWLMFSEPLTNTQFYGAVRKLFKNDEQIVCHDLYILALASKVNSTRTKKVQTSDDGFYEMADFTEYLSPSSPSMIPPNIVHRSAASEFFLPDNRFISTRIEIHAWENGLDGAHANVSDYVVMLCQMFVKNILTAMISRKESYKVRDGHFQYGFGFPVPDPTIRNANNVIDYSQESKVDVMDDDDSFVPKMKPTLEDIEQQTAFAYSCSKRGNSNDKLTVKLLYDTLRANPQIIGLHSIHSPNLLKIGLELDES</sequence>
<organism evidence="6 7">
    <name type="scientific">Nicrophorus vespilloides</name>
    <name type="common">Boreal carrion beetle</name>
    <dbReference type="NCBI Taxonomy" id="110193"/>
    <lineage>
        <taxon>Eukaryota</taxon>
        <taxon>Metazoa</taxon>
        <taxon>Ecdysozoa</taxon>
        <taxon>Arthropoda</taxon>
        <taxon>Hexapoda</taxon>
        <taxon>Insecta</taxon>
        <taxon>Pterygota</taxon>
        <taxon>Neoptera</taxon>
        <taxon>Endopterygota</taxon>
        <taxon>Coleoptera</taxon>
        <taxon>Polyphaga</taxon>
        <taxon>Staphyliniformia</taxon>
        <taxon>Silphidae</taxon>
        <taxon>Nicrophorinae</taxon>
        <taxon>Nicrophorus</taxon>
    </lineage>
</organism>
<name>A0ABM1MW91_NICVS</name>
<evidence type="ECO:0000313" key="7">
    <source>
        <dbReference type="RefSeq" id="XP_017778841.1"/>
    </source>
</evidence>
<keyword evidence="5" id="KW-0539">Nucleus</keyword>
<dbReference type="CDD" id="cd22934">
    <property type="entry name" value="HFD_TADA1"/>
    <property type="match status" value="1"/>
</dbReference>
<dbReference type="Proteomes" id="UP000695000">
    <property type="component" value="Unplaced"/>
</dbReference>